<evidence type="ECO:0000256" key="1">
    <source>
        <dbReference type="SAM" id="Phobius"/>
    </source>
</evidence>
<dbReference type="PANTHER" id="PTHR34851:SF5">
    <property type="entry name" value="MARVEL DOMAIN-CONTAINING PROTEIN"/>
    <property type="match status" value="1"/>
</dbReference>
<name>A0AA39HNS1_9BILA</name>
<comment type="caution">
    <text evidence="2">The sequence shown here is derived from an EMBL/GenBank/DDBJ whole genome shotgun (WGS) entry which is preliminary data.</text>
</comment>
<accession>A0AA39HNS1</accession>
<dbReference type="AlphaFoldDB" id="A0AA39HNS1"/>
<organism evidence="2 3">
    <name type="scientific">Steinernema hermaphroditum</name>
    <dbReference type="NCBI Taxonomy" id="289476"/>
    <lineage>
        <taxon>Eukaryota</taxon>
        <taxon>Metazoa</taxon>
        <taxon>Ecdysozoa</taxon>
        <taxon>Nematoda</taxon>
        <taxon>Chromadorea</taxon>
        <taxon>Rhabditida</taxon>
        <taxon>Tylenchina</taxon>
        <taxon>Panagrolaimomorpha</taxon>
        <taxon>Strongyloidoidea</taxon>
        <taxon>Steinernematidae</taxon>
        <taxon>Steinernema</taxon>
    </lineage>
</organism>
<reference evidence="2" key="1">
    <citation type="submission" date="2023-06" db="EMBL/GenBank/DDBJ databases">
        <title>Genomic analysis of the entomopathogenic nematode Steinernema hermaphroditum.</title>
        <authorList>
            <person name="Schwarz E.M."/>
            <person name="Heppert J.K."/>
            <person name="Baniya A."/>
            <person name="Schwartz H.T."/>
            <person name="Tan C.-H."/>
            <person name="Antoshechkin I."/>
            <person name="Sternberg P.W."/>
            <person name="Goodrich-Blair H."/>
            <person name="Dillman A.R."/>
        </authorList>
    </citation>
    <scope>NUCLEOTIDE SEQUENCE</scope>
    <source>
        <strain evidence="2">PS9179</strain>
        <tissue evidence="2">Whole animal</tissue>
    </source>
</reference>
<keyword evidence="1" id="KW-0812">Transmembrane</keyword>
<keyword evidence="3" id="KW-1185">Reference proteome</keyword>
<feature type="transmembrane region" description="Helical" evidence="1">
    <location>
        <begin position="12"/>
        <end position="33"/>
    </location>
</feature>
<protein>
    <submittedName>
        <fullName evidence="2">Uncharacterized protein</fullName>
    </submittedName>
</protein>
<evidence type="ECO:0000313" key="3">
    <source>
        <dbReference type="Proteomes" id="UP001175271"/>
    </source>
</evidence>
<dbReference type="EMBL" id="JAUCMV010000003">
    <property type="protein sequence ID" value="KAK0408719.1"/>
    <property type="molecule type" value="Genomic_DNA"/>
</dbReference>
<sequence>MNPYERCCCDSLHITTGMNIIAVLSIIGNIITISSGHETSSETPAVLFIVEYAVAATSLVTAILALFAVSRQKAELLWPYLIVEAIHIVRMTTSNDSATAVVIAHRICSVRLTASARSWRAIFIIAASCASSEYSHIS</sequence>
<dbReference type="Proteomes" id="UP001175271">
    <property type="component" value="Unassembled WGS sequence"/>
</dbReference>
<keyword evidence="1" id="KW-1133">Transmembrane helix</keyword>
<keyword evidence="1" id="KW-0472">Membrane</keyword>
<dbReference type="PANTHER" id="PTHR34851">
    <property type="entry name" value="PROTEIN CBG05235-RELATED"/>
    <property type="match status" value="1"/>
</dbReference>
<proteinExistence type="predicted"/>
<evidence type="ECO:0000313" key="2">
    <source>
        <dbReference type="EMBL" id="KAK0408719.1"/>
    </source>
</evidence>
<feature type="transmembrane region" description="Helical" evidence="1">
    <location>
        <begin position="45"/>
        <end position="69"/>
    </location>
</feature>
<gene>
    <name evidence="2" type="ORF">QR680_004122</name>
</gene>